<evidence type="ECO:0000256" key="1">
    <source>
        <dbReference type="ARBA" id="ARBA00023015"/>
    </source>
</evidence>
<sequence>MTQSPEPTSPPATPTSTDVARLAGVSRATVSYVLNAQAAGRVSTRTQDRVRAAAEELGYVPHAAARTLRAGHSGLVLLTTPATPIPRIGALFGDFLMELQGALHQLGYTSVWHGPVAGAGEQAARAWAELRPAAVLALPGTGLTPSAVELLKRSGTRAVLTLGMQPVAGAHALLLDQEMLGARAGTHLLERGRRRIGVVMPTESGLDLFSVPRLAGVRAAATLETGTHVEPLTLDCTEESAAELAARWPRLGLDSLFAYNDEYAMLVMRAFQDAGLAIPGDLAIVGADDLLLARLLRPRLTSVHFDTIPTARIVGLVDRAIREPETAPETHQLTRVVVAARDSG</sequence>
<reference evidence="5 6" key="1">
    <citation type="submission" date="2024-10" db="EMBL/GenBank/DDBJ databases">
        <title>The Natural Products Discovery Center: Release of the First 8490 Sequenced Strains for Exploring Actinobacteria Biosynthetic Diversity.</title>
        <authorList>
            <person name="Kalkreuter E."/>
            <person name="Kautsar S.A."/>
            <person name="Yang D."/>
            <person name="Bader C.D."/>
            <person name="Teijaro C.N."/>
            <person name="Fluegel L."/>
            <person name="Davis C.M."/>
            <person name="Simpson J.R."/>
            <person name="Lauterbach L."/>
            <person name="Steele A.D."/>
            <person name="Gui C."/>
            <person name="Meng S."/>
            <person name="Li G."/>
            <person name="Viehrig K."/>
            <person name="Ye F."/>
            <person name="Su P."/>
            <person name="Kiefer A.F."/>
            <person name="Nichols A."/>
            <person name="Cepeda A.J."/>
            <person name="Yan W."/>
            <person name="Fan B."/>
            <person name="Jiang Y."/>
            <person name="Adhikari A."/>
            <person name="Zheng C.-J."/>
            <person name="Schuster L."/>
            <person name="Cowan T.M."/>
            <person name="Smanski M.J."/>
            <person name="Chevrette M.G."/>
            <person name="De Carvalho L.P.S."/>
            <person name="Shen B."/>
        </authorList>
    </citation>
    <scope>NUCLEOTIDE SEQUENCE [LARGE SCALE GENOMIC DNA]</scope>
    <source>
        <strain evidence="5 6">NPDC053399</strain>
    </source>
</reference>
<keyword evidence="1" id="KW-0805">Transcription regulation</keyword>
<dbReference type="SUPFAM" id="SSF53822">
    <property type="entry name" value="Periplasmic binding protein-like I"/>
    <property type="match status" value="1"/>
</dbReference>
<keyword evidence="3" id="KW-0804">Transcription</keyword>
<dbReference type="CDD" id="cd06267">
    <property type="entry name" value="PBP1_LacI_sugar_binding-like"/>
    <property type="match status" value="1"/>
</dbReference>
<dbReference type="Gene3D" id="1.10.260.40">
    <property type="entry name" value="lambda repressor-like DNA-binding domains"/>
    <property type="match status" value="1"/>
</dbReference>
<dbReference type="InterPro" id="IPR000843">
    <property type="entry name" value="HTH_LacI"/>
</dbReference>
<gene>
    <name evidence="5" type="ORF">ACIGXA_34900</name>
</gene>
<dbReference type="PANTHER" id="PTHR30146">
    <property type="entry name" value="LACI-RELATED TRANSCRIPTIONAL REPRESSOR"/>
    <property type="match status" value="1"/>
</dbReference>
<dbReference type="PROSITE" id="PS50932">
    <property type="entry name" value="HTH_LACI_2"/>
    <property type="match status" value="1"/>
</dbReference>
<organism evidence="5 6">
    <name type="scientific">Streptomyces fildesensis</name>
    <dbReference type="NCBI Taxonomy" id="375757"/>
    <lineage>
        <taxon>Bacteria</taxon>
        <taxon>Bacillati</taxon>
        <taxon>Actinomycetota</taxon>
        <taxon>Actinomycetes</taxon>
        <taxon>Kitasatosporales</taxon>
        <taxon>Streptomycetaceae</taxon>
        <taxon>Streptomyces</taxon>
    </lineage>
</organism>
<dbReference type="CDD" id="cd01392">
    <property type="entry name" value="HTH_LacI"/>
    <property type="match status" value="1"/>
</dbReference>
<dbReference type="PANTHER" id="PTHR30146:SF153">
    <property type="entry name" value="LACTOSE OPERON REPRESSOR"/>
    <property type="match status" value="1"/>
</dbReference>
<feature type="domain" description="HTH lacI-type" evidence="4">
    <location>
        <begin position="14"/>
        <end position="70"/>
    </location>
</feature>
<dbReference type="SMART" id="SM00354">
    <property type="entry name" value="HTH_LACI"/>
    <property type="match status" value="1"/>
</dbReference>
<keyword evidence="6" id="KW-1185">Reference proteome</keyword>
<dbReference type="Pfam" id="PF13377">
    <property type="entry name" value="Peripla_BP_3"/>
    <property type="match status" value="1"/>
</dbReference>
<evidence type="ECO:0000313" key="5">
    <source>
        <dbReference type="EMBL" id="MFI9105707.1"/>
    </source>
</evidence>
<evidence type="ECO:0000256" key="3">
    <source>
        <dbReference type="ARBA" id="ARBA00023163"/>
    </source>
</evidence>
<dbReference type="InterPro" id="IPR046335">
    <property type="entry name" value="LacI/GalR-like_sensor"/>
</dbReference>
<proteinExistence type="predicted"/>
<comment type="caution">
    <text evidence="5">The sequence shown here is derived from an EMBL/GenBank/DDBJ whole genome shotgun (WGS) entry which is preliminary data.</text>
</comment>
<evidence type="ECO:0000259" key="4">
    <source>
        <dbReference type="PROSITE" id="PS50932"/>
    </source>
</evidence>
<dbReference type="SUPFAM" id="SSF47413">
    <property type="entry name" value="lambda repressor-like DNA-binding domains"/>
    <property type="match status" value="1"/>
</dbReference>
<protein>
    <submittedName>
        <fullName evidence="5">LacI family DNA-binding transcriptional regulator</fullName>
    </submittedName>
</protein>
<dbReference type="EMBL" id="JBITYG010000013">
    <property type="protein sequence ID" value="MFI9105707.1"/>
    <property type="molecule type" value="Genomic_DNA"/>
</dbReference>
<keyword evidence="2 5" id="KW-0238">DNA-binding</keyword>
<dbReference type="GO" id="GO:0003677">
    <property type="term" value="F:DNA binding"/>
    <property type="evidence" value="ECO:0007669"/>
    <property type="project" value="UniProtKB-KW"/>
</dbReference>
<dbReference type="InterPro" id="IPR010982">
    <property type="entry name" value="Lambda_DNA-bd_dom_sf"/>
</dbReference>
<dbReference type="Proteomes" id="UP001614394">
    <property type="component" value="Unassembled WGS sequence"/>
</dbReference>
<dbReference type="Gene3D" id="3.40.50.2300">
    <property type="match status" value="2"/>
</dbReference>
<name>A0ABW8CIT4_9ACTN</name>
<accession>A0ABW8CIT4</accession>
<dbReference type="Pfam" id="PF00356">
    <property type="entry name" value="LacI"/>
    <property type="match status" value="1"/>
</dbReference>
<dbReference type="RefSeq" id="WP_399656601.1">
    <property type="nucleotide sequence ID" value="NZ_JBITYG010000013.1"/>
</dbReference>
<evidence type="ECO:0000313" key="6">
    <source>
        <dbReference type="Proteomes" id="UP001614394"/>
    </source>
</evidence>
<evidence type="ECO:0000256" key="2">
    <source>
        <dbReference type="ARBA" id="ARBA00023125"/>
    </source>
</evidence>
<dbReference type="InterPro" id="IPR028082">
    <property type="entry name" value="Peripla_BP_I"/>
</dbReference>